<dbReference type="Pfam" id="PF01061">
    <property type="entry name" value="ABC2_membrane"/>
    <property type="match status" value="1"/>
</dbReference>
<evidence type="ECO:0000256" key="3">
    <source>
        <dbReference type="ARBA" id="ARBA00022989"/>
    </source>
</evidence>
<comment type="similarity">
    <text evidence="6">Belongs to the ABC-2 integral membrane protein family.</text>
</comment>
<organism evidence="8 9">
    <name type="scientific">Cryptosporangium arvum DSM 44712</name>
    <dbReference type="NCBI Taxonomy" id="927661"/>
    <lineage>
        <taxon>Bacteria</taxon>
        <taxon>Bacillati</taxon>
        <taxon>Actinomycetota</taxon>
        <taxon>Actinomycetes</taxon>
        <taxon>Cryptosporangiales</taxon>
        <taxon>Cryptosporangiaceae</taxon>
        <taxon>Cryptosporangium</taxon>
    </lineage>
</organism>
<keyword evidence="6" id="KW-0813">Transport</keyword>
<proteinExistence type="inferred from homology"/>
<feature type="transmembrane region" description="Helical" evidence="6">
    <location>
        <begin position="135"/>
        <end position="159"/>
    </location>
</feature>
<feature type="transmembrane region" description="Helical" evidence="6">
    <location>
        <begin position="56"/>
        <end position="81"/>
    </location>
</feature>
<dbReference type="GO" id="GO:0043190">
    <property type="term" value="C:ATP-binding cassette (ABC) transporter complex"/>
    <property type="evidence" value="ECO:0007669"/>
    <property type="project" value="InterPro"/>
</dbReference>
<evidence type="ECO:0000256" key="5">
    <source>
        <dbReference type="ARBA" id="ARBA00023251"/>
    </source>
</evidence>
<comment type="caution">
    <text evidence="8">The sequence shown here is derived from an EMBL/GenBank/DDBJ whole genome shotgun (WGS) entry which is preliminary data.</text>
</comment>
<feature type="transmembrane region" description="Helical" evidence="6">
    <location>
        <begin position="225"/>
        <end position="244"/>
    </location>
</feature>
<keyword evidence="9" id="KW-1185">Reference proteome</keyword>
<evidence type="ECO:0000256" key="6">
    <source>
        <dbReference type="RuleBase" id="RU361157"/>
    </source>
</evidence>
<sequence>MTTLVRDTTVVFSRELRPVLRSPFSLIFTMVQPVFFLALFAPLLPDDVSPGSGSSLQWFVPGIVVMSCLFGTSVTGSNLQLEMQTGSHERMLVSPLSRPALLIGRALKEIVPMLAQTVVLILATIPFGFRLHPVGVLVGLVILSVFCVGLGALSYALALASEGQEWIFWTVQQTLLFPLLLIAGILLPLDDGPGWLKALSHVNPLTYLVDAERVLFDGEVLSTTVGAGLLAAVLVGVGGLWVGIRAMRRGAA</sequence>
<dbReference type="OrthoDB" id="9255971at2"/>
<feature type="transmembrane region" description="Helical" evidence="6">
    <location>
        <begin position="24"/>
        <end position="44"/>
    </location>
</feature>
<dbReference type="GO" id="GO:0046677">
    <property type="term" value="P:response to antibiotic"/>
    <property type="evidence" value="ECO:0007669"/>
    <property type="project" value="UniProtKB-KW"/>
</dbReference>
<dbReference type="PIRSF" id="PIRSF006648">
    <property type="entry name" value="DrrB"/>
    <property type="match status" value="1"/>
</dbReference>
<dbReference type="InterPro" id="IPR047817">
    <property type="entry name" value="ABC2_TM_bact-type"/>
</dbReference>
<keyword evidence="6" id="KW-1003">Cell membrane</keyword>
<evidence type="ECO:0000256" key="4">
    <source>
        <dbReference type="ARBA" id="ARBA00023136"/>
    </source>
</evidence>
<name>A0A010YHS0_9ACTN</name>
<dbReference type="EMBL" id="JFBT01000001">
    <property type="protein sequence ID" value="EXG79810.1"/>
    <property type="molecule type" value="Genomic_DNA"/>
</dbReference>
<dbReference type="InterPro" id="IPR051784">
    <property type="entry name" value="Nod_factor_ABC_transporter"/>
</dbReference>
<feature type="transmembrane region" description="Helical" evidence="6">
    <location>
        <begin position="110"/>
        <end position="129"/>
    </location>
</feature>
<keyword evidence="4 6" id="KW-0472">Membrane</keyword>
<dbReference type="PANTHER" id="PTHR43229">
    <property type="entry name" value="NODULATION PROTEIN J"/>
    <property type="match status" value="1"/>
</dbReference>
<keyword evidence="3 6" id="KW-1133">Transmembrane helix</keyword>
<dbReference type="AlphaFoldDB" id="A0A010YHS0"/>
<gene>
    <name evidence="8" type="ORF">CryarDRAFT_0856</name>
</gene>
<evidence type="ECO:0000313" key="9">
    <source>
        <dbReference type="Proteomes" id="UP000021053"/>
    </source>
</evidence>
<dbReference type="PANTHER" id="PTHR43229:SF3">
    <property type="entry name" value="ABC-TYPE MULTIDRUG TRANSPORT SYSTEM, PERMEASE COMPONENT"/>
    <property type="match status" value="1"/>
</dbReference>
<feature type="transmembrane region" description="Helical" evidence="6">
    <location>
        <begin position="166"/>
        <end position="187"/>
    </location>
</feature>
<evidence type="ECO:0000256" key="1">
    <source>
        <dbReference type="ARBA" id="ARBA00004141"/>
    </source>
</evidence>
<evidence type="ECO:0000259" key="7">
    <source>
        <dbReference type="PROSITE" id="PS51012"/>
    </source>
</evidence>
<keyword evidence="2 6" id="KW-0812">Transmembrane</keyword>
<feature type="domain" description="ABC transmembrane type-2" evidence="7">
    <location>
        <begin position="24"/>
        <end position="250"/>
    </location>
</feature>
<evidence type="ECO:0000256" key="2">
    <source>
        <dbReference type="ARBA" id="ARBA00022692"/>
    </source>
</evidence>
<dbReference type="HOGENOM" id="CLU_039483_2_3_11"/>
<dbReference type="InterPro" id="IPR013525">
    <property type="entry name" value="ABC2_TM"/>
</dbReference>
<dbReference type="GO" id="GO:0140359">
    <property type="term" value="F:ABC-type transporter activity"/>
    <property type="evidence" value="ECO:0007669"/>
    <property type="project" value="InterPro"/>
</dbReference>
<comment type="subcellular location">
    <subcellularLocation>
        <location evidence="6">Cell membrane</location>
        <topology evidence="6">Multi-pass membrane protein</topology>
    </subcellularLocation>
    <subcellularLocation>
        <location evidence="1">Membrane</location>
        <topology evidence="1">Multi-pass membrane protein</topology>
    </subcellularLocation>
</comment>
<protein>
    <recommendedName>
        <fullName evidence="6">Transport permease protein</fullName>
    </recommendedName>
</protein>
<dbReference type="PROSITE" id="PS51012">
    <property type="entry name" value="ABC_TM2"/>
    <property type="match status" value="1"/>
</dbReference>
<dbReference type="InterPro" id="IPR000412">
    <property type="entry name" value="ABC_2_transport"/>
</dbReference>
<dbReference type="RefSeq" id="WP_035848595.1">
    <property type="nucleotide sequence ID" value="NZ_KK073874.1"/>
</dbReference>
<accession>A0A010YHS0</accession>
<keyword evidence="5" id="KW-0046">Antibiotic resistance</keyword>
<evidence type="ECO:0000313" key="8">
    <source>
        <dbReference type="EMBL" id="EXG79810.1"/>
    </source>
</evidence>
<dbReference type="PATRIC" id="fig|927661.3.peg.845"/>
<reference evidence="8 9" key="1">
    <citation type="submission" date="2013-07" db="EMBL/GenBank/DDBJ databases">
        <authorList>
            <consortium name="DOE Joint Genome Institute"/>
            <person name="Eisen J."/>
            <person name="Huntemann M."/>
            <person name="Han J."/>
            <person name="Chen A."/>
            <person name="Kyrpides N."/>
            <person name="Mavromatis K."/>
            <person name="Markowitz V."/>
            <person name="Palaniappan K."/>
            <person name="Ivanova N."/>
            <person name="Schaumberg A."/>
            <person name="Pati A."/>
            <person name="Liolios K."/>
            <person name="Nordberg H.P."/>
            <person name="Cantor M.N."/>
            <person name="Hua S.X."/>
            <person name="Woyke T."/>
        </authorList>
    </citation>
    <scope>NUCLEOTIDE SEQUENCE [LARGE SCALE GENOMIC DNA]</scope>
    <source>
        <strain evidence="8 9">DSM 44712</strain>
    </source>
</reference>
<dbReference type="Proteomes" id="UP000021053">
    <property type="component" value="Unassembled WGS sequence"/>
</dbReference>